<dbReference type="PROSITE" id="PS50975">
    <property type="entry name" value="ATP_GRASP"/>
    <property type="match status" value="1"/>
</dbReference>
<reference evidence="3 4" key="1">
    <citation type="submission" date="2020-08" db="EMBL/GenBank/DDBJ databases">
        <title>Genomic Encyclopedia of Type Strains, Phase IV (KMG-V): Genome sequencing to study the core and pangenomes of soil and plant-associated prokaryotes.</title>
        <authorList>
            <person name="Whitman W."/>
        </authorList>
    </citation>
    <scope>NUCLEOTIDE SEQUENCE [LARGE SCALE GENOMIC DNA]</scope>
    <source>
        <strain evidence="3 4">MP7CTX6</strain>
    </source>
</reference>
<keyword evidence="1" id="KW-0547">Nucleotide-binding</keyword>
<dbReference type="NCBIfam" id="TIGR04192">
    <property type="entry name" value="GRASP_w_spasm"/>
    <property type="match status" value="1"/>
</dbReference>
<evidence type="ECO:0000259" key="2">
    <source>
        <dbReference type="PROSITE" id="PS50975"/>
    </source>
</evidence>
<dbReference type="GO" id="GO:0046872">
    <property type="term" value="F:metal ion binding"/>
    <property type="evidence" value="ECO:0007669"/>
    <property type="project" value="InterPro"/>
</dbReference>
<dbReference type="InterPro" id="IPR011761">
    <property type="entry name" value="ATP-grasp"/>
</dbReference>
<evidence type="ECO:0000256" key="1">
    <source>
        <dbReference type="PROSITE-ProRule" id="PRU00409"/>
    </source>
</evidence>
<organism evidence="3 4">
    <name type="scientific">Pedobacter cryoconitis</name>
    <dbReference type="NCBI Taxonomy" id="188932"/>
    <lineage>
        <taxon>Bacteria</taxon>
        <taxon>Pseudomonadati</taxon>
        <taxon>Bacteroidota</taxon>
        <taxon>Sphingobacteriia</taxon>
        <taxon>Sphingobacteriales</taxon>
        <taxon>Sphingobacteriaceae</taxon>
        <taxon>Pedobacter</taxon>
    </lineage>
</organism>
<evidence type="ECO:0000313" key="3">
    <source>
        <dbReference type="EMBL" id="MBB5623583.1"/>
    </source>
</evidence>
<gene>
    <name evidence="3" type="ORF">HDE69_004669</name>
</gene>
<evidence type="ECO:0000313" key="4">
    <source>
        <dbReference type="Proteomes" id="UP000537718"/>
    </source>
</evidence>
<dbReference type="GO" id="GO:0005524">
    <property type="term" value="F:ATP binding"/>
    <property type="evidence" value="ECO:0007669"/>
    <property type="project" value="UniProtKB-UniRule"/>
</dbReference>
<dbReference type="RefSeq" id="WP_183869669.1">
    <property type="nucleotide sequence ID" value="NZ_JACHCF010000013.1"/>
</dbReference>
<dbReference type="Pfam" id="PF02955">
    <property type="entry name" value="GSH-S_ATP"/>
    <property type="match status" value="1"/>
</dbReference>
<sequence>MTVVIISTDGDQSTYNVIDWLHHFKIKVHLIDDKNRLHVNSVQLSKNNHLRFEYDNKKIDLMEIHSFWHRRGNISIAFPAIKYLEDFDFEKQFVKHLDQEQRKLKEYFNFEFRQKKHLGNIFQTDINKLIVLEKAQRLGIAIPDTLITSNKEELLNFKSKYQSIICKPLSDGLMAHDLEIGIITYYTNIISDDNLKILNNTFTVSLFQEKIEKKYELRIFFIDGDFYTMAIFSQEDTKTSVDFRKYNYVKPNRTVPYNLPVSVKDMLKVLMRELNLNTGSIDMAVTLKNDYVFFEINPIGQFGMTSYPCNYYLEKKIANYLSN</sequence>
<name>A0A7W8YXE6_9SPHI</name>
<accession>A0A7W8YXE6</accession>
<dbReference type="AlphaFoldDB" id="A0A7W8YXE6"/>
<dbReference type="PANTHER" id="PTHR21621:SF0">
    <property type="entry name" value="BETA-CITRYLGLUTAMATE SYNTHASE B-RELATED"/>
    <property type="match status" value="1"/>
</dbReference>
<dbReference type="GO" id="GO:0018169">
    <property type="term" value="F:ribosomal S6-glutamic acid ligase activity"/>
    <property type="evidence" value="ECO:0007669"/>
    <property type="project" value="TreeGrafter"/>
</dbReference>
<comment type="caution">
    <text evidence="3">The sequence shown here is derived from an EMBL/GenBank/DDBJ whole genome shotgun (WGS) entry which is preliminary data.</text>
</comment>
<dbReference type="InterPro" id="IPR004218">
    <property type="entry name" value="GSHS_ATP-bd"/>
</dbReference>
<feature type="domain" description="ATP-grasp" evidence="2">
    <location>
        <begin position="132"/>
        <end position="322"/>
    </location>
</feature>
<proteinExistence type="predicted"/>
<dbReference type="GO" id="GO:0005737">
    <property type="term" value="C:cytoplasm"/>
    <property type="evidence" value="ECO:0007669"/>
    <property type="project" value="TreeGrafter"/>
</dbReference>
<protein>
    <submittedName>
        <fullName evidence="3">ATP-GRASP peptide maturase of grasp-with-spasm system</fullName>
    </submittedName>
</protein>
<dbReference type="InterPro" id="IPR026455">
    <property type="entry name" value="GRASP_w_spasm"/>
</dbReference>
<dbReference type="EMBL" id="JACHCF010000013">
    <property type="protein sequence ID" value="MBB5623583.1"/>
    <property type="molecule type" value="Genomic_DNA"/>
</dbReference>
<dbReference type="SUPFAM" id="SSF56059">
    <property type="entry name" value="Glutathione synthetase ATP-binding domain-like"/>
    <property type="match status" value="1"/>
</dbReference>
<dbReference type="GO" id="GO:0009432">
    <property type="term" value="P:SOS response"/>
    <property type="evidence" value="ECO:0007669"/>
    <property type="project" value="TreeGrafter"/>
</dbReference>
<keyword evidence="1" id="KW-0067">ATP-binding</keyword>
<dbReference type="Gene3D" id="3.30.470.20">
    <property type="entry name" value="ATP-grasp fold, B domain"/>
    <property type="match status" value="1"/>
</dbReference>
<dbReference type="Proteomes" id="UP000537718">
    <property type="component" value="Unassembled WGS sequence"/>
</dbReference>
<dbReference type="PANTHER" id="PTHR21621">
    <property type="entry name" value="RIBOSOMAL PROTEIN S6 MODIFICATION PROTEIN"/>
    <property type="match status" value="1"/>
</dbReference>